<sequence>MKKLIVILVIFLCISCEYFQSTNVGEPVARVGESYLYKSDIESLLSDAMSSQDSAIVVNNYIDRWAMQELFIQRAKLNLPQEKQDAFEELVEEYRNDLYIEAYKEALVKQSIDTVVTAFDEAKYYETNKENFKLNEELLKLRYINIAKDNSNIKEITERFKRFEAEDKTVLDSLAIQFNNYSLNDSIWVKQTQVFNKIPVITNENKEKYLKKSQFSQIEDSLGVYLVQIVDKIGRNDSAPLAYVRPTVRQIILNKRKLEFIRKLEKDITKDAIKQKQFETYK</sequence>
<organism evidence="1 2">
    <name type="scientific">Kordia periserrulae</name>
    <dbReference type="NCBI Taxonomy" id="701523"/>
    <lineage>
        <taxon>Bacteria</taxon>
        <taxon>Pseudomonadati</taxon>
        <taxon>Bacteroidota</taxon>
        <taxon>Flavobacteriia</taxon>
        <taxon>Flavobacteriales</taxon>
        <taxon>Flavobacteriaceae</taxon>
        <taxon>Kordia</taxon>
    </lineage>
</organism>
<dbReference type="Proteomes" id="UP000244090">
    <property type="component" value="Unassembled WGS sequence"/>
</dbReference>
<keyword evidence="2" id="KW-1185">Reference proteome</keyword>
<evidence type="ECO:0000313" key="1">
    <source>
        <dbReference type="EMBL" id="PTX63106.1"/>
    </source>
</evidence>
<evidence type="ECO:0000313" key="2">
    <source>
        <dbReference type="Proteomes" id="UP000244090"/>
    </source>
</evidence>
<evidence type="ECO:0008006" key="3">
    <source>
        <dbReference type="Google" id="ProtNLM"/>
    </source>
</evidence>
<accession>A0A2T6C462</accession>
<comment type="caution">
    <text evidence="1">The sequence shown here is derived from an EMBL/GenBank/DDBJ whole genome shotgun (WGS) entry which is preliminary data.</text>
</comment>
<dbReference type="AlphaFoldDB" id="A0A2T6C462"/>
<protein>
    <recommendedName>
        <fullName evidence="3">Peptidylprolyl isomerase</fullName>
    </recommendedName>
</protein>
<dbReference type="EMBL" id="QBKT01000002">
    <property type="protein sequence ID" value="PTX63106.1"/>
    <property type="molecule type" value="Genomic_DNA"/>
</dbReference>
<proteinExistence type="predicted"/>
<reference evidence="1 2" key="1">
    <citation type="submission" date="2018-04" db="EMBL/GenBank/DDBJ databases">
        <title>Genomic Encyclopedia of Archaeal and Bacterial Type Strains, Phase II (KMG-II): from individual species to whole genera.</title>
        <authorList>
            <person name="Goeker M."/>
        </authorList>
    </citation>
    <scope>NUCLEOTIDE SEQUENCE [LARGE SCALE GENOMIC DNA]</scope>
    <source>
        <strain evidence="1 2">DSM 25731</strain>
    </source>
</reference>
<gene>
    <name evidence="1" type="ORF">C8N46_102509</name>
</gene>
<dbReference type="RefSeq" id="WP_108114062.1">
    <property type="nucleotide sequence ID" value="NZ_QBKT01000002.1"/>
</dbReference>
<dbReference type="OrthoDB" id="9785180at2"/>
<name>A0A2T6C462_9FLAO</name>